<keyword evidence="3" id="KW-1185">Reference proteome</keyword>
<dbReference type="EMBL" id="JACCFY010000001">
    <property type="protein sequence ID" value="NYJ77696.1"/>
    <property type="molecule type" value="Genomic_DNA"/>
</dbReference>
<reference evidence="2 3" key="1">
    <citation type="submission" date="2020-07" db="EMBL/GenBank/DDBJ databases">
        <title>Sequencing the genomes of 1000 actinobacteria strains.</title>
        <authorList>
            <person name="Klenk H.-P."/>
        </authorList>
    </citation>
    <scope>NUCLEOTIDE SEQUENCE [LARGE SCALE GENOMIC DNA]</scope>
    <source>
        <strain evidence="2 3">DSM 15475</strain>
    </source>
</reference>
<proteinExistence type="predicted"/>
<keyword evidence="1" id="KW-0472">Membrane</keyword>
<evidence type="ECO:0000313" key="3">
    <source>
        <dbReference type="Proteomes" id="UP000535437"/>
    </source>
</evidence>
<gene>
    <name evidence="2" type="ORF">HNR09_001107</name>
</gene>
<keyword evidence="1" id="KW-1133">Transmembrane helix</keyword>
<name>A0A7Z0GKH7_9MICC</name>
<evidence type="ECO:0000313" key="2">
    <source>
        <dbReference type="EMBL" id="NYJ77696.1"/>
    </source>
</evidence>
<dbReference type="AlphaFoldDB" id="A0A7Z0GKH7"/>
<organism evidence="2 3">
    <name type="scientific">Nesterenkonia xinjiangensis</name>
    <dbReference type="NCBI Taxonomy" id="225327"/>
    <lineage>
        <taxon>Bacteria</taxon>
        <taxon>Bacillati</taxon>
        <taxon>Actinomycetota</taxon>
        <taxon>Actinomycetes</taxon>
        <taxon>Micrococcales</taxon>
        <taxon>Micrococcaceae</taxon>
        <taxon>Nesterenkonia</taxon>
    </lineage>
</organism>
<feature type="transmembrane region" description="Helical" evidence="1">
    <location>
        <begin position="27"/>
        <end position="42"/>
    </location>
</feature>
<dbReference type="RefSeq" id="WP_281366340.1">
    <property type="nucleotide sequence ID" value="NZ_BAAALL010000002.1"/>
</dbReference>
<accession>A0A7Z0GKH7</accession>
<protein>
    <submittedName>
        <fullName evidence="2">Uncharacterized protein</fullName>
    </submittedName>
</protein>
<dbReference type="Proteomes" id="UP000535437">
    <property type="component" value="Unassembled WGS sequence"/>
</dbReference>
<keyword evidence="1" id="KW-0812">Transmembrane</keyword>
<sequence length="43" mass="4344">MNALLLTAAVVLATASRRKVRSAVPDLAAGALGLLAVVTAVIW</sequence>
<comment type="caution">
    <text evidence="2">The sequence shown here is derived from an EMBL/GenBank/DDBJ whole genome shotgun (WGS) entry which is preliminary data.</text>
</comment>
<evidence type="ECO:0000256" key="1">
    <source>
        <dbReference type="SAM" id="Phobius"/>
    </source>
</evidence>